<dbReference type="InterPro" id="IPR050707">
    <property type="entry name" value="HTH_MetabolicPath_Reg"/>
</dbReference>
<dbReference type="Gene3D" id="1.10.10.10">
    <property type="entry name" value="Winged helix-like DNA-binding domain superfamily/Winged helix DNA-binding domain"/>
    <property type="match status" value="1"/>
</dbReference>
<comment type="caution">
    <text evidence="6">The sequence shown here is derived from an EMBL/GenBank/DDBJ whole genome shotgun (WGS) entry which is preliminary data.</text>
</comment>
<feature type="domain" description="IclR-ED" evidence="5">
    <location>
        <begin position="79"/>
        <end position="265"/>
    </location>
</feature>
<dbReference type="SMART" id="SM00346">
    <property type="entry name" value="HTH_ICLR"/>
    <property type="match status" value="1"/>
</dbReference>
<dbReference type="PROSITE" id="PS51078">
    <property type="entry name" value="ICLR_ED"/>
    <property type="match status" value="1"/>
</dbReference>
<evidence type="ECO:0000256" key="3">
    <source>
        <dbReference type="ARBA" id="ARBA00023163"/>
    </source>
</evidence>
<gene>
    <name evidence="6" type="ORF">ACFSAV_09860</name>
</gene>
<dbReference type="InterPro" id="IPR014757">
    <property type="entry name" value="Tscrpt_reg_IclR_C"/>
</dbReference>
<keyword evidence="1" id="KW-0805">Transcription regulation</keyword>
<dbReference type="InterPro" id="IPR005471">
    <property type="entry name" value="Tscrpt_reg_IclR_N"/>
</dbReference>
<dbReference type="Pfam" id="PF09339">
    <property type="entry name" value="HTH_IclR"/>
    <property type="match status" value="1"/>
</dbReference>
<evidence type="ECO:0000313" key="6">
    <source>
        <dbReference type="EMBL" id="MFD1806659.1"/>
    </source>
</evidence>
<organism evidence="6 7">
    <name type="scientific">Pasteurella oralis</name>
    <dbReference type="NCBI Taxonomy" id="1071947"/>
    <lineage>
        <taxon>Bacteria</taxon>
        <taxon>Pseudomonadati</taxon>
        <taxon>Pseudomonadota</taxon>
        <taxon>Gammaproteobacteria</taxon>
        <taxon>Pasteurellales</taxon>
        <taxon>Pasteurellaceae</taxon>
        <taxon>Pasteurella</taxon>
    </lineage>
</organism>
<evidence type="ECO:0000313" key="7">
    <source>
        <dbReference type="Proteomes" id="UP001597420"/>
    </source>
</evidence>
<evidence type="ECO:0000256" key="2">
    <source>
        <dbReference type="ARBA" id="ARBA00023125"/>
    </source>
</evidence>
<feature type="domain" description="HTH iclR-type" evidence="4">
    <location>
        <begin position="16"/>
        <end position="78"/>
    </location>
</feature>
<evidence type="ECO:0000256" key="1">
    <source>
        <dbReference type="ARBA" id="ARBA00023015"/>
    </source>
</evidence>
<evidence type="ECO:0000259" key="5">
    <source>
        <dbReference type="PROSITE" id="PS51078"/>
    </source>
</evidence>
<dbReference type="Proteomes" id="UP001597420">
    <property type="component" value="Unassembled WGS sequence"/>
</dbReference>
<dbReference type="Pfam" id="PF01614">
    <property type="entry name" value="IclR_C"/>
    <property type="match status" value="1"/>
</dbReference>
<sequence length="265" mass="29409">MKRMKETDQNKRAGSNQSLIKGLLLIDILSNFPNGCPLAKLSELSNLNKSTTHRMLQTLQACGYVKPANTVGAYRLTMKCLMIGQKTLSSLNILNITAPYLEQLNLDTGETVNLSMRDHHHAVMIYKLEPTTGMMRTRAYIGQRLELYCSAMGKIFMAYEKGHALEDYWDKNQANITQLTANTIVTPAAMALELNKIRELGYAMDNEENETGVTCLACPIFDINGHVAYSVSISLSTARLNQIGKEVLLTHLKQATHAISKELGA</sequence>
<protein>
    <submittedName>
        <fullName evidence="6">IclR family transcriptional regulator</fullName>
    </submittedName>
</protein>
<accession>A0ABW4NVM5</accession>
<dbReference type="PANTHER" id="PTHR30136">
    <property type="entry name" value="HELIX-TURN-HELIX TRANSCRIPTIONAL REGULATOR, ICLR FAMILY"/>
    <property type="match status" value="1"/>
</dbReference>
<dbReference type="InterPro" id="IPR036390">
    <property type="entry name" value="WH_DNA-bd_sf"/>
</dbReference>
<dbReference type="PANTHER" id="PTHR30136:SF19">
    <property type="entry name" value="DNA-BINDING TRANSCRIPTIONAL REPRESSOR YIAJ"/>
    <property type="match status" value="1"/>
</dbReference>
<dbReference type="RefSeq" id="WP_379099100.1">
    <property type="nucleotide sequence ID" value="NZ_JBHUFP010000025.1"/>
</dbReference>
<dbReference type="SUPFAM" id="SSF46785">
    <property type="entry name" value="Winged helix' DNA-binding domain"/>
    <property type="match status" value="1"/>
</dbReference>
<dbReference type="InterPro" id="IPR029016">
    <property type="entry name" value="GAF-like_dom_sf"/>
</dbReference>
<dbReference type="EMBL" id="JBHUFP010000025">
    <property type="protein sequence ID" value="MFD1806659.1"/>
    <property type="molecule type" value="Genomic_DNA"/>
</dbReference>
<keyword evidence="3" id="KW-0804">Transcription</keyword>
<dbReference type="SUPFAM" id="SSF55781">
    <property type="entry name" value="GAF domain-like"/>
    <property type="match status" value="1"/>
</dbReference>
<proteinExistence type="predicted"/>
<name>A0ABW4NVM5_9PAST</name>
<dbReference type="Gene3D" id="3.30.450.40">
    <property type="match status" value="1"/>
</dbReference>
<evidence type="ECO:0000259" key="4">
    <source>
        <dbReference type="PROSITE" id="PS51077"/>
    </source>
</evidence>
<reference evidence="7" key="1">
    <citation type="journal article" date="2019" name="Int. J. Syst. Evol. Microbiol.">
        <title>The Global Catalogue of Microorganisms (GCM) 10K type strain sequencing project: providing services to taxonomists for standard genome sequencing and annotation.</title>
        <authorList>
            <consortium name="The Broad Institute Genomics Platform"/>
            <consortium name="The Broad Institute Genome Sequencing Center for Infectious Disease"/>
            <person name="Wu L."/>
            <person name="Ma J."/>
        </authorList>
    </citation>
    <scope>NUCLEOTIDE SEQUENCE [LARGE SCALE GENOMIC DNA]</scope>
    <source>
        <strain evidence="7">CCM 7950</strain>
    </source>
</reference>
<dbReference type="PROSITE" id="PS51077">
    <property type="entry name" value="HTH_ICLR"/>
    <property type="match status" value="1"/>
</dbReference>
<keyword evidence="2" id="KW-0238">DNA-binding</keyword>
<dbReference type="InterPro" id="IPR036388">
    <property type="entry name" value="WH-like_DNA-bd_sf"/>
</dbReference>
<keyword evidence="7" id="KW-1185">Reference proteome</keyword>